<dbReference type="EMBL" id="JACHHY010000006">
    <property type="protein sequence ID" value="MBB5017983.1"/>
    <property type="molecule type" value="Genomic_DNA"/>
</dbReference>
<evidence type="ECO:0000313" key="8">
    <source>
        <dbReference type="EMBL" id="MBB5017983.1"/>
    </source>
</evidence>
<dbReference type="Pfam" id="PF04542">
    <property type="entry name" value="Sigma70_r2"/>
    <property type="match status" value="1"/>
</dbReference>
<dbReference type="Proteomes" id="UP000575898">
    <property type="component" value="Unassembled WGS sequence"/>
</dbReference>
<protein>
    <submittedName>
        <fullName evidence="8">RNA polymerase sigma-70 factor (ECF subfamily)</fullName>
    </submittedName>
</protein>
<evidence type="ECO:0000313" key="9">
    <source>
        <dbReference type="Proteomes" id="UP000575898"/>
    </source>
</evidence>
<keyword evidence="3" id="KW-0731">Sigma factor</keyword>
<comment type="caution">
    <text evidence="8">The sequence shown here is derived from an EMBL/GenBank/DDBJ whole genome shotgun (WGS) entry which is preliminary data.</text>
</comment>
<feature type="domain" description="RNA polymerase sigma-70 region 2" evidence="6">
    <location>
        <begin position="11"/>
        <end position="72"/>
    </location>
</feature>
<dbReference type="InterPro" id="IPR036388">
    <property type="entry name" value="WH-like_DNA-bd_sf"/>
</dbReference>
<dbReference type="RefSeq" id="WP_184036582.1">
    <property type="nucleotide sequence ID" value="NZ_JACHHY010000006.1"/>
</dbReference>
<evidence type="ECO:0000259" key="6">
    <source>
        <dbReference type="Pfam" id="PF04542"/>
    </source>
</evidence>
<reference evidence="8 9" key="1">
    <citation type="submission" date="2020-08" db="EMBL/GenBank/DDBJ databases">
        <title>Genomic Encyclopedia of Type Strains, Phase IV (KMG-IV): sequencing the most valuable type-strain genomes for metagenomic binning, comparative biology and taxonomic classification.</title>
        <authorList>
            <person name="Goeker M."/>
        </authorList>
    </citation>
    <scope>NUCLEOTIDE SEQUENCE [LARGE SCALE GENOMIC DNA]</scope>
    <source>
        <strain evidence="8 9">DSM 27165</strain>
    </source>
</reference>
<dbReference type="NCBIfam" id="TIGR02943">
    <property type="entry name" value="Sig70_famx1"/>
    <property type="match status" value="1"/>
</dbReference>
<sequence length="191" mass="21909">MALDLAQLAVHRSYLVRYAMLQLRDETQAEDVVQETLLAALQANFSGQSSIKTWLTGILKHKIIDLIRKKSREPGLPDDFSDVVDTGDFDPLFSDSHHWDKESMPHSWDQTAQSIEDRQFWAVYEACSQQMPKRVALVFSLREVMGLEIDEICKRLEITSTNCSVILYRARMSLRLCLEKNWFGIAGRDAS</sequence>
<dbReference type="NCBIfam" id="TIGR02937">
    <property type="entry name" value="sigma70-ECF"/>
    <property type="match status" value="1"/>
</dbReference>
<dbReference type="PANTHER" id="PTHR43133">
    <property type="entry name" value="RNA POLYMERASE ECF-TYPE SIGMA FACTO"/>
    <property type="match status" value="1"/>
</dbReference>
<dbReference type="InterPro" id="IPR014289">
    <property type="entry name" value="RNA_pol_sigma-24-rel"/>
</dbReference>
<dbReference type="GO" id="GO:0006352">
    <property type="term" value="P:DNA-templated transcription initiation"/>
    <property type="evidence" value="ECO:0007669"/>
    <property type="project" value="InterPro"/>
</dbReference>
<dbReference type="Gene3D" id="1.10.10.10">
    <property type="entry name" value="Winged helix-like DNA-binding domain superfamily/Winged helix DNA-binding domain"/>
    <property type="match status" value="1"/>
</dbReference>
<evidence type="ECO:0000259" key="7">
    <source>
        <dbReference type="Pfam" id="PF08281"/>
    </source>
</evidence>
<dbReference type="Gene3D" id="1.10.1740.10">
    <property type="match status" value="1"/>
</dbReference>
<gene>
    <name evidence="8" type="ORF">HNQ59_001268</name>
</gene>
<evidence type="ECO:0000256" key="4">
    <source>
        <dbReference type="ARBA" id="ARBA00023125"/>
    </source>
</evidence>
<dbReference type="GO" id="GO:0003677">
    <property type="term" value="F:DNA binding"/>
    <property type="evidence" value="ECO:0007669"/>
    <property type="project" value="UniProtKB-KW"/>
</dbReference>
<evidence type="ECO:0000256" key="2">
    <source>
        <dbReference type="ARBA" id="ARBA00023015"/>
    </source>
</evidence>
<keyword evidence="2" id="KW-0805">Transcription regulation</keyword>
<dbReference type="InterPro" id="IPR013324">
    <property type="entry name" value="RNA_pol_sigma_r3/r4-like"/>
</dbReference>
<comment type="similarity">
    <text evidence="1">Belongs to the sigma-70 factor family. ECF subfamily.</text>
</comment>
<evidence type="ECO:0000256" key="5">
    <source>
        <dbReference type="ARBA" id="ARBA00023163"/>
    </source>
</evidence>
<dbReference type="GO" id="GO:0016987">
    <property type="term" value="F:sigma factor activity"/>
    <property type="evidence" value="ECO:0007669"/>
    <property type="project" value="UniProtKB-KW"/>
</dbReference>
<dbReference type="InterPro" id="IPR013325">
    <property type="entry name" value="RNA_pol_sigma_r2"/>
</dbReference>
<keyword evidence="9" id="KW-1185">Reference proteome</keyword>
<keyword evidence="5" id="KW-0804">Transcription</keyword>
<name>A0A840MP78_9PROT</name>
<dbReference type="InterPro" id="IPR039425">
    <property type="entry name" value="RNA_pol_sigma-70-like"/>
</dbReference>
<dbReference type="Pfam" id="PF08281">
    <property type="entry name" value="Sigma70_r4_2"/>
    <property type="match status" value="1"/>
</dbReference>
<dbReference type="SUPFAM" id="SSF88946">
    <property type="entry name" value="Sigma2 domain of RNA polymerase sigma factors"/>
    <property type="match status" value="1"/>
</dbReference>
<dbReference type="AlphaFoldDB" id="A0A840MP78"/>
<evidence type="ECO:0000256" key="3">
    <source>
        <dbReference type="ARBA" id="ARBA00023082"/>
    </source>
</evidence>
<feature type="domain" description="RNA polymerase sigma factor 70 region 4 type 2" evidence="7">
    <location>
        <begin position="125"/>
        <end position="174"/>
    </location>
</feature>
<proteinExistence type="inferred from homology"/>
<dbReference type="InterPro" id="IPR014284">
    <property type="entry name" value="RNA_pol_sigma-70_dom"/>
</dbReference>
<organism evidence="8 9">
    <name type="scientific">Chitinivorax tropicus</name>
    <dbReference type="NCBI Taxonomy" id="714531"/>
    <lineage>
        <taxon>Bacteria</taxon>
        <taxon>Pseudomonadati</taxon>
        <taxon>Pseudomonadota</taxon>
        <taxon>Betaproteobacteria</taxon>
        <taxon>Chitinivorax</taxon>
    </lineage>
</organism>
<dbReference type="SUPFAM" id="SSF88659">
    <property type="entry name" value="Sigma3 and sigma4 domains of RNA polymerase sigma factors"/>
    <property type="match status" value="1"/>
</dbReference>
<dbReference type="InterPro" id="IPR013249">
    <property type="entry name" value="RNA_pol_sigma70_r4_t2"/>
</dbReference>
<evidence type="ECO:0000256" key="1">
    <source>
        <dbReference type="ARBA" id="ARBA00010641"/>
    </source>
</evidence>
<accession>A0A840MP78</accession>
<dbReference type="PANTHER" id="PTHR43133:SF8">
    <property type="entry name" value="RNA POLYMERASE SIGMA FACTOR HI_1459-RELATED"/>
    <property type="match status" value="1"/>
</dbReference>
<keyword evidence="4" id="KW-0238">DNA-binding</keyword>
<dbReference type="InterPro" id="IPR007627">
    <property type="entry name" value="RNA_pol_sigma70_r2"/>
</dbReference>